<dbReference type="RefSeq" id="WP_149284080.1">
    <property type="nucleotide sequence ID" value="NZ_CP038437.2"/>
</dbReference>
<dbReference type="InterPro" id="IPR036610">
    <property type="entry name" value="PEBP-like_sf"/>
</dbReference>
<protein>
    <submittedName>
        <fullName evidence="1">YbhB/YbcL family Raf kinase inhibitor-like protein</fullName>
    </submittedName>
</protein>
<dbReference type="CDD" id="cd00865">
    <property type="entry name" value="PEBP_bact_arch"/>
    <property type="match status" value="1"/>
</dbReference>
<dbReference type="InterPro" id="IPR005247">
    <property type="entry name" value="YbhB_YbcL/LppC-like"/>
</dbReference>
<dbReference type="Proteomes" id="UP000324285">
    <property type="component" value="Chromosome"/>
</dbReference>
<dbReference type="Gene3D" id="3.90.280.10">
    <property type="entry name" value="PEBP-like"/>
    <property type="match status" value="1"/>
</dbReference>
<proteinExistence type="predicted"/>
<dbReference type="AlphaFoldDB" id="A0A5C1NFM1"/>
<evidence type="ECO:0000313" key="1">
    <source>
        <dbReference type="EMBL" id="QEM81065.1"/>
    </source>
</evidence>
<dbReference type="EMBL" id="CP038437">
    <property type="protein sequence ID" value="QEM81065.1"/>
    <property type="molecule type" value="Genomic_DNA"/>
</dbReference>
<dbReference type="NCBIfam" id="TIGR00481">
    <property type="entry name" value="YbhB/YbcL family Raf kinase inhibitor-like protein"/>
    <property type="match status" value="1"/>
</dbReference>
<accession>A0A5C1NFM1</accession>
<sequence length="159" mass="17176">MKFALSSLSVSSPDFADDAPLSARHSQEADDLSPALSWRGVPDGTRGIAVICHDPDAPVVNNGGYGYVHWVLYNLPASVTELEEGSKLGTAGVNDGGSLGYCGPMPPQGHGLHRYYFWVLALDTETDYPEGLTLADFLSKVELHVLGMNRIIGTYRREP</sequence>
<gene>
    <name evidence="1" type="ORF">E4T21_05530</name>
</gene>
<keyword evidence="1" id="KW-0649">Protein kinase inhibitor</keyword>
<dbReference type="KEGG" id="hbh:E4T21_05530"/>
<name>A0A5C1NFM1_9GAMM</name>
<keyword evidence="2" id="KW-1185">Reference proteome</keyword>
<reference evidence="1" key="1">
    <citation type="submission" date="2021-02" db="EMBL/GenBank/DDBJ databases">
        <title>Strain Y2R2, a novel species of the genus Halomonas.</title>
        <authorList>
            <person name="Huang H."/>
        </authorList>
    </citation>
    <scope>NUCLEOTIDE SEQUENCE</scope>
    <source>
        <strain evidence="1">Y2R2</strain>
    </source>
</reference>
<dbReference type="InterPro" id="IPR008914">
    <property type="entry name" value="PEBP"/>
</dbReference>
<evidence type="ECO:0000313" key="2">
    <source>
        <dbReference type="Proteomes" id="UP000324285"/>
    </source>
</evidence>
<dbReference type="PANTHER" id="PTHR30289">
    <property type="entry name" value="UNCHARACTERIZED PROTEIN YBCL-RELATED"/>
    <property type="match status" value="1"/>
</dbReference>
<dbReference type="SUPFAM" id="SSF49777">
    <property type="entry name" value="PEBP-like"/>
    <property type="match status" value="1"/>
</dbReference>
<organism evidence="1 2">
    <name type="scientific">Halomonas binhaiensis</name>
    <dbReference type="NCBI Taxonomy" id="2562282"/>
    <lineage>
        <taxon>Bacteria</taxon>
        <taxon>Pseudomonadati</taxon>
        <taxon>Pseudomonadota</taxon>
        <taxon>Gammaproteobacteria</taxon>
        <taxon>Oceanospirillales</taxon>
        <taxon>Halomonadaceae</taxon>
        <taxon>Halomonas</taxon>
    </lineage>
</organism>
<dbReference type="PANTHER" id="PTHR30289:SF1">
    <property type="entry name" value="PEBP (PHOSPHATIDYLETHANOLAMINE-BINDING PROTEIN) FAMILY PROTEIN"/>
    <property type="match status" value="1"/>
</dbReference>
<dbReference type="Pfam" id="PF01161">
    <property type="entry name" value="PBP"/>
    <property type="match status" value="1"/>
</dbReference>
<dbReference type="OrthoDB" id="9797506at2"/>